<dbReference type="AlphaFoldDB" id="A0A7D6DY45"/>
<dbReference type="KEGG" id="mgor:H0P51_15670"/>
<reference evidence="1 2" key="2">
    <citation type="submission" date="2020-07" db="EMBL/GenBank/DDBJ databases">
        <authorList>
            <person name="Yu X."/>
        </authorList>
    </citation>
    <scope>NUCLEOTIDE SEQUENCE [LARGE SCALE GENOMIC DNA]</scope>
    <source>
        <strain evidence="2">24</strain>
    </source>
</reference>
<organism evidence="1 2">
    <name type="scientific">Mycobacterium vicinigordonae</name>
    <dbReference type="NCBI Taxonomy" id="1719132"/>
    <lineage>
        <taxon>Bacteria</taxon>
        <taxon>Bacillati</taxon>
        <taxon>Actinomycetota</taxon>
        <taxon>Actinomycetes</taxon>
        <taxon>Mycobacteriales</taxon>
        <taxon>Mycobacteriaceae</taxon>
        <taxon>Mycobacterium</taxon>
    </lineage>
</organism>
<evidence type="ECO:0000313" key="2">
    <source>
        <dbReference type="Proteomes" id="UP000510682"/>
    </source>
</evidence>
<dbReference type="RefSeq" id="WP_180913731.1">
    <property type="nucleotide sequence ID" value="NZ_CP059165.1"/>
</dbReference>
<name>A0A7D6DY45_9MYCO</name>
<accession>A0A7D6DY45</accession>
<sequence length="130" mass="14746">MDFAMRFDRWYRFIAAVLGAGPKRTTIRVGDVTLTIEHGWIFRIEVPLKDIRSARRISMRPLAWGVHPMGDAWMVNGSRDGFVELKFSRPVTSKSVQRISSTWGEVRCLYLSLVDPDGFVEAVKEASSGK</sequence>
<reference evidence="2" key="1">
    <citation type="submission" date="2020-07" db="EMBL/GenBank/DDBJ databases">
        <title>Description of Mycobacterium gordonae subsp. intergordonae subsp.nov. and Mycobacterium gordonae subsp. gordonae subsp. nov.</title>
        <authorList>
            <person name="Yu X."/>
        </authorList>
    </citation>
    <scope>NUCLEOTIDE SEQUENCE [LARGE SCALE GENOMIC DNA]</scope>
    <source>
        <strain evidence="2">24</strain>
    </source>
</reference>
<gene>
    <name evidence="1" type="ORF">H0P51_15670</name>
</gene>
<keyword evidence="2" id="KW-1185">Reference proteome</keyword>
<protein>
    <submittedName>
        <fullName evidence="1">Uncharacterized protein</fullName>
    </submittedName>
</protein>
<proteinExistence type="predicted"/>
<dbReference type="EMBL" id="CP059165">
    <property type="protein sequence ID" value="QLL05321.1"/>
    <property type="molecule type" value="Genomic_DNA"/>
</dbReference>
<reference evidence="2" key="3">
    <citation type="submission" date="2023-07" db="EMBL/GenBank/DDBJ databases">
        <title>Description of Mycobacterium gordonae subsp. intergordonae subsp.nov. and Mycobacterium gordonae subsp. gordonae subsp. nov.</title>
        <authorList>
            <person name="Huang H."/>
        </authorList>
    </citation>
    <scope>NUCLEOTIDE SEQUENCE [LARGE SCALE GENOMIC DNA]</scope>
    <source>
        <strain evidence="2">24</strain>
    </source>
</reference>
<dbReference type="Proteomes" id="UP000510682">
    <property type="component" value="Chromosome"/>
</dbReference>
<evidence type="ECO:0000313" key="1">
    <source>
        <dbReference type="EMBL" id="QLL05321.1"/>
    </source>
</evidence>